<sequence>MLISELSDRSGLTVQTIKFYIREGLLPRGEAAGATRARYDRRHLERLRLIRALRELGDLPVAAIQKIIAAVDDEGAGLPELFGATQHALGPHVEPPDDPHWRAAREDVDALVRELGWRASERAPARDLLAQAFVALRRLGFPITLRDLRPYVRAAADVAEHEIGRVADGEPRDRTVHTLLVSTVLYEQVLTALHRLAQEDAAARRFAP</sequence>
<organism evidence="3 4">
    <name type="scientific">Actinomadura namibiensis</name>
    <dbReference type="NCBI Taxonomy" id="182080"/>
    <lineage>
        <taxon>Bacteria</taxon>
        <taxon>Bacillati</taxon>
        <taxon>Actinomycetota</taxon>
        <taxon>Actinomycetes</taxon>
        <taxon>Streptosporangiales</taxon>
        <taxon>Thermomonosporaceae</taxon>
        <taxon>Actinomadura</taxon>
    </lineage>
</organism>
<dbReference type="InterPro" id="IPR000551">
    <property type="entry name" value="MerR-type_HTH_dom"/>
</dbReference>
<dbReference type="SUPFAM" id="SSF46955">
    <property type="entry name" value="Putative DNA-binding domain"/>
    <property type="match status" value="1"/>
</dbReference>
<comment type="caution">
    <text evidence="3">The sequence shown here is derived from an EMBL/GenBank/DDBJ whole genome shotgun (WGS) entry which is preliminary data.</text>
</comment>
<dbReference type="SMART" id="SM00422">
    <property type="entry name" value="HTH_MERR"/>
    <property type="match status" value="1"/>
</dbReference>
<dbReference type="PRINTS" id="PR00040">
    <property type="entry name" value="HTHMERR"/>
</dbReference>
<dbReference type="AlphaFoldDB" id="A0A7W3LJF2"/>
<keyword evidence="4" id="KW-1185">Reference proteome</keyword>
<proteinExistence type="predicted"/>
<dbReference type="InterPro" id="IPR047057">
    <property type="entry name" value="MerR_fam"/>
</dbReference>
<dbReference type="GO" id="GO:0003677">
    <property type="term" value="F:DNA binding"/>
    <property type="evidence" value="ECO:0007669"/>
    <property type="project" value="UniProtKB-KW"/>
</dbReference>
<gene>
    <name evidence="3" type="ORF">HNR61_000877</name>
</gene>
<dbReference type="PANTHER" id="PTHR30204">
    <property type="entry name" value="REDOX-CYCLING DRUG-SENSING TRANSCRIPTIONAL ACTIVATOR SOXR"/>
    <property type="match status" value="1"/>
</dbReference>
<dbReference type="EMBL" id="JACJIA010000001">
    <property type="protein sequence ID" value="MBA8949279.1"/>
    <property type="molecule type" value="Genomic_DNA"/>
</dbReference>
<feature type="domain" description="HTH merR-type" evidence="2">
    <location>
        <begin position="1"/>
        <end position="70"/>
    </location>
</feature>
<dbReference type="PANTHER" id="PTHR30204:SF93">
    <property type="entry name" value="HTH MERR-TYPE DOMAIN-CONTAINING PROTEIN"/>
    <property type="match status" value="1"/>
</dbReference>
<dbReference type="InterPro" id="IPR009061">
    <property type="entry name" value="DNA-bd_dom_put_sf"/>
</dbReference>
<dbReference type="RefSeq" id="WP_182841746.1">
    <property type="nucleotide sequence ID" value="NZ_BAAALP010000003.1"/>
</dbReference>
<keyword evidence="1 3" id="KW-0238">DNA-binding</keyword>
<evidence type="ECO:0000313" key="3">
    <source>
        <dbReference type="EMBL" id="MBA8949279.1"/>
    </source>
</evidence>
<evidence type="ECO:0000259" key="2">
    <source>
        <dbReference type="PROSITE" id="PS50937"/>
    </source>
</evidence>
<dbReference type="Pfam" id="PF13411">
    <property type="entry name" value="MerR_1"/>
    <property type="match status" value="1"/>
</dbReference>
<accession>A0A7W3LJF2</accession>
<dbReference type="Proteomes" id="UP000572680">
    <property type="component" value="Unassembled WGS sequence"/>
</dbReference>
<dbReference type="GO" id="GO:0003700">
    <property type="term" value="F:DNA-binding transcription factor activity"/>
    <property type="evidence" value="ECO:0007669"/>
    <property type="project" value="InterPro"/>
</dbReference>
<dbReference type="PROSITE" id="PS50937">
    <property type="entry name" value="HTH_MERR_2"/>
    <property type="match status" value="1"/>
</dbReference>
<name>A0A7W3LJF2_ACTNM</name>
<evidence type="ECO:0000313" key="4">
    <source>
        <dbReference type="Proteomes" id="UP000572680"/>
    </source>
</evidence>
<dbReference type="Gene3D" id="1.10.1660.10">
    <property type="match status" value="1"/>
</dbReference>
<reference evidence="3 4" key="1">
    <citation type="submission" date="2020-08" db="EMBL/GenBank/DDBJ databases">
        <title>Genomic Encyclopedia of Type Strains, Phase IV (KMG-IV): sequencing the most valuable type-strain genomes for metagenomic binning, comparative biology and taxonomic classification.</title>
        <authorList>
            <person name="Goeker M."/>
        </authorList>
    </citation>
    <scope>NUCLEOTIDE SEQUENCE [LARGE SCALE GENOMIC DNA]</scope>
    <source>
        <strain evidence="3 4">DSM 44197</strain>
    </source>
</reference>
<protein>
    <submittedName>
        <fullName evidence="3">DNA-binding transcriptional MerR regulator</fullName>
    </submittedName>
</protein>
<evidence type="ECO:0000256" key="1">
    <source>
        <dbReference type="ARBA" id="ARBA00023125"/>
    </source>
</evidence>